<accession>A0AAD5ZS88</accession>
<dbReference type="EMBL" id="JAMRDG010000001">
    <property type="protein sequence ID" value="KAJ3703129.1"/>
    <property type="molecule type" value="Genomic_DNA"/>
</dbReference>
<proteinExistence type="predicted"/>
<gene>
    <name evidence="2" type="ORF">LUZ61_006834</name>
</gene>
<dbReference type="AlphaFoldDB" id="A0AAD5ZS88"/>
<feature type="compositionally biased region" description="Polar residues" evidence="1">
    <location>
        <begin position="46"/>
        <end position="60"/>
    </location>
</feature>
<protein>
    <submittedName>
        <fullName evidence="2">Uncharacterized protein</fullName>
    </submittedName>
</protein>
<dbReference type="Pfam" id="PF05097">
    <property type="entry name" value="DUF688"/>
    <property type="match status" value="1"/>
</dbReference>
<keyword evidence="3" id="KW-1185">Reference proteome</keyword>
<evidence type="ECO:0000313" key="3">
    <source>
        <dbReference type="Proteomes" id="UP001210211"/>
    </source>
</evidence>
<sequence>MLFTSSILHINMQKRKHISMENNKISKAKPVSQLQLDSPRLPSARRSVSSVDTNTNQPNLTRDDSLSKISMMVPFSWESSPGVPKVLSQRDPFSDKEFDHVPPKLPPCRWHPSKGGVNNDCNHELSEGSSDYGDAFSDAFDRVSLTEQLGIAGRLSSFRGLGLKDKEEIRNQSPSFIMDRFLPAANAIASSSVVKTPKRRAQKNKPIKGELPIPQTNNSTSQMVPLSQNVEIHKEMSSRACGLMVFFPWKMKPIVCGFNNLANKNPMPHANTSILPQNNHREVNNFGLLHKKPSYRERLSQGLGLSFLDTSRLPSMKTINKLMQRNVEGQCTRNREKKNESKMEYFTQNSSLPELKPPAESWLSHTLDKLG</sequence>
<evidence type="ECO:0000256" key="1">
    <source>
        <dbReference type="SAM" id="MobiDB-lite"/>
    </source>
</evidence>
<feature type="region of interest" description="Disordered" evidence="1">
    <location>
        <begin position="335"/>
        <end position="371"/>
    </location>
</feature>
<name>A0AAD5ZS88_9POAL</name>
<dbReference type="PANTHER" id="PTHR35829">
    <property type="entry name" value="OS05G0470900 PROTEIN"/>
    <property type="match status" value="1"/>
</dbReference>
<comment type="caution">
    <text evidence="2">The sequence shown here is derived from an EMBL/GenBank/DDBJ whole genome shotgun (WGS) entry which is preliminary data.</text>
</comment>
<evidence type="ECO:0000313" key="2">
    <source>
        <dbReference type="EMBL" id="KAJ3703129.1"/>
    </source>
</evidence>
<organism evidence="2 3">
    <name type="scientific">Rhynchospora tenuis</name>
    <dbReference type="NCBI Taxonomy" id="198213"/>
    <lineage>
        <taxon>Eukaryota</taxon>
        <taxon>Viridiplantae</taxon>
        <taxon>Streptophyta</taxon>
        <taxon>Embryophyta</taxon>
        <taxon>Tracheophyta</taxon>
        <taxon>Spermatophyta</taxon>
        <taxon>Magnoliopsida</taxon>
        <taxon>Liliopsida</taxon>
        <taxon>Poales</taxon>
        <taxon>Cyperaceae</taxon>
        <taxon>Cyperoideae</taxon>
        <taxon>Rhynchosporeae</taxon>
        <taxon>Rhynchospora</taxon>
    </lineage>
</organism>
<feature type="region of interest" description="Disordered" evidence="1">
    <location>
        <begin position="19"/>
        <end position="65"/>
    </location>
</feature>
<dbReference type="Proteomes" id="UP001210211">
    <property type="component" value="Unassembled WGS sequence"/>
</dbReference>
<dbReference type="InterPro" id="IPR007789">
    <property type="entry name" value="DUF688"/>
</dbReference>
<reference evidence="2 3" key="1">
    <citation type="journal article" date="2022" name="Cell">
        <title>Repeat-based holocentromeres influence genome architecture and karyotype evolution.</title>
        <authorList>
            <person name="Hofstatter P.G."/>
            <person name="Thangavel G."/>
            <person name="Lux T."/>
            <person name="Neumann P."/>
            <person name="Vondrak T."/>
            <person name="Novak P."/>
            <person name="Zhang M."/>
            <person name="Costa L."/>
            <person name="Castellani M."/>
            <person name="Scott A."/>
            <person name="Toegelov H."/>
            <person name="Fuchs J."/>
            <person name="Mata-Sucre Y."/>
            <person name="Dias Y."/>
            <person name="Vanzela A.L.L."/>
            <person name="Huettel B."/>
            <person name="Almeida C.C.S."/>
            <person name="Simkova H."/>
            <person name="Souza G."/>
            <person name="Pedrosa-Harand A."/>
            <person name="Macas J."/>
            <person name="Mayer K.F.X."/>
            <person name="Houben A."/>
            <person name="Marques A."/>
        </authorList>
    </citation>
    <scope>NUCLEOTIDE SEQUENCE [LARGE SCALE GENOMIC DNA]</scope>
    <source>
        <tissue evidence="2">Leaves</tissue>
    </source>
</reference>
<dbReference type="PANTHER" id="PTHR35829:SF3">
    <property type="entry name" value="OS05G0470900 PROTEIN"/>
    <property type="match status" value="1"/>
</dbReference>